<evidence type="ECO:0000256" key="5">
    <source>
        <dbReference type="ARBA" id="ARBA00023274"/>
    </source>
</evidence>
<feature type="region of interest" description="Disordered" evidence="8">
    <location>
        <begin position="1"/>
        <end position="23"/>
    </location>
</feature>
<dbReference type="GO" id="GO:0003735">
    <property type="term" value="F:structural constituent of ribosome"/>
    <property type="evidence" value="ECO:0007669"/>
    <property type="project" value="InterPro"/>
</dbReference>
<comment type="function">
    <text evidence="7">This is one of the proteins that bind and probably mediate the attachment of the 5S RNA into the large ribosomal subunit, where it forms part of the central protuberance.</text>
</comment>
<dbReference type="PANTHER" id="PTHR12899">
    <property type="entry name" value="39S RIBOSOMAL PROTEIN L18, MITOCHONDRIAL"/>
    <property type="match status" value="1"/>
</dbReference>
<dbReference type="GO" id="GO:0008097">
    <property type="term" value="F:5S rRNA binding"/>
    <property type="evidence" value="ECO:0007669"/>
    <property type="project" value="TreeGrafter"/>
</dbReference>
<keyword evidence="3 7" id="KW-0694">RNA-binding</keyword>
<evidence type="ECO:0000256" key="6">
    <source>
        <dbReference type="ARBA" id="ARBA00035197"/>
    </source>
</evidence>
<proteinExistence type="inferred from homology"/>
<dbReference type="Proteomes" id="UP000179034">
    <property type="component" value="Unassembled WGS sequence"/>
</dbReference>
<protein>
    <recommendedName>
        <fullName evidence="6 7">Large ribosomal subunit protein uL18</fullName>
    </recommendedName>
</protein>
<comment type="caution">
    <text evidence="9">The sequence shown here is derived from an EMBL/GenBank/DDBJ whole genome shotgun (WGS) entry which is preliminary data.</text>
</comment>
<dbReference type="InterPro" id="IPR057268">
    <property type="entry name" value="Ribosomal_L18"/>
</dbReference>
<evidence type="ECO:0000256" key="3">
    <source>
        <dbReference type="ARBA" id="ARBA00022884"/>
    </source>
</evidence>
<dbReference type="InterPro" id="IPR005484">
    <property type="entry name" value="Ribosomal_uL18_bac/plant/anim"/>
</dbReference>
<dbReference type="NCBIfam" id="TIGR00060">
    <property type="entry name" value="L18_bact"/>
    <property type="match status" value="1"/>
</dbReference>
<dbReference type="InterPro" id="IPR004389">
    <property type="entry name" value="Ribosomal_uL18_bac-type"/>
</dbReference>
<dbReference type="GO" id="GO:0006412">
    <property type="term" value="P:translation"/>
    <property type="evidence" value="ECO:0007669"/>
    <property type="project" value="UniProtKB-UniRule"/>
</dbReference>
<comment type="similarity">
    <text evidence="1 7">Belongs to the universal ribosomal protein uL18 family.</text>
</comment>
<name>A0A1F5YAG1_9BACT</name>
<dbReference type="Gene3D" id="3.30.420.100">
    <property type="match status" value="1"/>
</dbReference>
<dbReference type="PANTHER" id="PTHR12899:SF3">
    <property type="entry name" value="LARGE RIBOSOMAL SUBUNIT PROTEIN UL18M"/>
    <property type="match status" value="1"/>
</dbReference>
<dbReference type="SUPFAM" id="SSF53137">
    <property type="entry name" value="Translational machinery components"/>
    <property type="match status" value="1"/>
</dbReference>
<evidence type="ECO:0000256" key="2">
    <source>
        <dbReference type="ARBA" id="ARBA00022730"/>
    </source>
</evidence>
<dbReference type="FunFam" id="3.30.420.100:FF:000001">
    <property type="entry name" value="50S ribosomal protein L18"/>
    <property type="match status" value="1"/>
</dbReference>
<accession>A0A1F5YAG1</accession>
<evidence type="ECO:0000256" key="1">
    <source>
        <dbReference type="ARBA" id="ARBA00007116"/>
    </source>
</evidence>
<dbReference type="AlphaFoldDB" id="A0A1F5YAG1"/>
<evidence type="ECO:0000313" key="10">
    <source>
        <dbReference type="Proteomes" id="UP000179034"/>
    </source>
</evidence>
<keyword evidence="5 7" id="KW-0687">Ribonucleoprotein</keyword>
<reference evidence="9 10" key="1">
    <citation type="journal article" date="2016" name="Nat. Commun.">
        <title>Thousands of microbial genomes shed light on interconnected biogeochemical processes in an aquifer system.</title>
        <authorList>
            <person name="Anantharaman K."/>
            <person name="Brown C.T."/>
            <person name="Hug L.A."/>
            <person name="Sharon I."/>
            <person name="Castelle C.J."/>
            <person name="Probst A.J."/>
            <person name="Thomas B.C."/>
            <person name="Singh A."/>
            <person name="Wilkins M.J."/>
            <person name="Karaoz U."/>
            <person name="Brodie E.L."/>
            <person name="Williams K.H."/>
            <person name="Hubbard S.S."/>
            <person name="Banfield J.F."/>
        </authorList>
    </citation>
    <scope>NUCLEOTIDE SEQUENCE [LARGE SCALE GENOMIC DNA]</scope>
</reference>
<dbReference type="HAMAP" id="MF_01337_B">
    <property type="entry name" value="Ribosomal_uL18_B"/>
    <property type="match status" value="1"/>
</dbReference>
<gene>
    <name evidence="7" type="primary">rplR</name>
    <name evidence="9" type="ORF">A2Z06_00740</name>
</gene>
<keyword evidence="4 7" id="KW-0689">Ribosomal protein</keyword>
<dbReference type="EMBL" id="MFIW01000099">
    <property type="protein sequence ID" value="OGF97049.1"/>
    <property type="molecule type" value="Genomic_DNA"/>
</dbReference>
<comment type="subunit">
    <text evidence="7">Part of the 50S ribosomal subunit; part of the 5S rRNA/L5/L18/L25 subcomplex. Contacts the 5S and 23S rRNAs.</text>
</comment>
<sequence length="124" mass="13918">MGRSKEKKDLSRKRRHVRVRKKVAGTPDRPRLIVFRSTKHIYGQLVDDTRGVTLLGIASLSPDVMANLKEEKGKIAQSKLFGKYLASKAIQAGFKRVVFDRGGYKYHGRVKAFADGAREGGLEF</sequence>
<evidence type="ECO:0000256" key="8">
    <source>
        <dbReference type="SAM" id="MobiDB-lite"/>
    </source>
</evidence>
<dbReference type="Pfam" id="PF00861">
    <property type="entry name" value="Ribosomal_L18p"/>
    <property type="match status" value="1"/>
</dbReference>
<dbReference type="CDD" id="cd00432">
    <property type="entry name" value="Ribosomal_L18_L5e"/>
    <property type="match status" value="1"/>
</dbReference>
<keyword evidence="2 7" id="KW-0699">rRNA-binding</keyword>
<evidence type="ECO:0000256" key="4">
    <source>
        <dbReference type="ARBA" id="ARBA00022980"/>
    </source>
</evidence>
<organism evidence="9 10">
    <name type="scientific">Candidatus Glassbacteria bacterium RBG_16_58_8</name>
    <dbReference type="NCBI Taxonomy" id="1817866"/>
    <lineage>
        <taxon>Bacteria</taxon>
        <taxon>Candidatus Glassiibacteriota</taxon>
    </lineage>
</organism>
<evidence type="ECO:0000256" key="7">
    <source>
        <dbReference type="HAMAP-Rule" id="MF_01337"/>
    </source>
</evidence>
<dbReference type="GO" id="GO:0022625">
    <property type="term" value="C:cytosolic large ribosomal subunit"/>
    <property type="evidence" value="ECO:0007669"/>
    <property type="project" value="TreeGrafter"/>
</dbReference>
<feature type="compositionally biased region" description="Basic residues" evidence="8">
    <location>
        <begin position="10"/>
        <end position="23"/>
    </location>
</feature>
<evidence type="ECO:0000313" key="9">
    <source>
        <dbReference type="EMBL" id="OGF97049.1"/>
    </source>
</evidence>